<name>A0ABD3LJF9_EUCGL</name>
<keyword evidence="1" id="KW-0472">Membrane</keyword>
<proteinExistence type="predicted"/>
<evidence type="ECO:0000313" key="2">
    <source>
        <dbReference type="EMBL" id="KAL3751869.1"/>
    </source>
</evidence>
<gene>
    <name evidence="2" type="ORF">ACJRO7_012667</name>
</gene>
<reference evidence="2 3" key="1">
    <citation type="submission" date="2024-11" db="EMBL/GenBank/DDBJ databases">
        <title>Chromosome-level genome assembly of Eucalyptus globulus Labill. provides insights into its genome evolution.</title>
        <authorList>
            <person name="Li X."/>
        </authorList>
    </citation>
    <scope>NUCLEOTIDE SEQUENCE [LARGE SCALE GENOMIC DNA]</scope>
    <source>
        <strain evidence="2">CL2024</strain>
        <tissue evidence="2">Fresh tender leaves</tissue>
    </source>
</reference>
<evidence type="ECO:0000256" key="1">
    <source>
        <dbReference type="SAM" id="Phobius"/>
    </source>
</evidence>
<comment type="caution">
    <text evidence="2">The sequence shown here is derived from an EMBL/GenBank/DDBJ whole genome shotgun (WGS) entry which is preliminary data.</text>
</comment>
<evidence type="ECO:0000313" key="3">
    <source>
        <dbReference type="Proteomes" id="UP001634007"/>
    </source>
</evidence>
<feature type="transmembrane region" description="Helical" evidence="1">
    <location>
        <begin position="6"/>
        <end position="25"/>
    </location>
</feature>
<dbReference type="AlphaFoldDB" id="A0ABD3LJF9"/>
<accession>A0ABD3LJF9</accession>
<organism evidence="2 3">
    <name type="scientific">Eucalyptus globulus</name>
    <name type="common">Tasmanian blue gum</name>
    <dbReference type="NCBI Taxonomy" id="34317"/>
    <lineage>
        <taxon>Eukaryota</taxon>
        <taxon>Viridiplantae</taxon>
        <taxon>Streptophyta</taxon>
        <taxon>Embryophyta</taxon>
        <taxon>Tracheophyta</taxon>
        <taxon>Spermatophyta</taxon>
        <taxon>Magnoliopsida</taxon>
        <taxon>eudicotyledons</taxon>
        <taxon>Gunneridae</taxon>
        <taxon>Pentapetalae</taxon>
        <taxon>rosids</taxon>
        <taxon>malvids</taxon>
        <taxon>Myrtales</taxon>
        <taxon>Myrtaceae</taxon>
        <taxon>Myrtoideae</taxon>
        <taxon>Eucalypteae</taxon>
        <taxon>Eucalyptus</taxon>
    </lineage>
</organism>
<protein>
    <submittedName>
        <fullName evidence="2">Uncharacterized protein</fullName>
    </submittedName>
</protein>
<keyword evidence="1" id="KW-0812">Transmembrane</keyword>
<dbReference type="Proteomes" id="UP001634007">
    <property type="component" value="Unassembled WGS sequence"/>
</dbReference>
<dbReference type="EMBL" id="JBJKBG010000002">
    <property type="protein sequence ID" value="KAL3751869.1"/>
    <property type="molecule type" value="Genomic_DNA"/>
</dbReference>
<keyword evidence="3" id="KW-1185">Reference proteome</keyword>
<keyword evidence="1" id="KW-1133">Transmembrane helix</keyword>
<sequence length="128" mass="14205">MTIAVTIYSLLLHYCSLMHFANWALPSHTRAPSCAGALHLAIDFTSLISVALLVWSSFHDSFQFIPFHAAPVAFPQIGCAASFKTSLRGFTADEEIVSCLSGRHALVYCMVEEHGHFCRAQSWIFISR</sequence>
<feature type="transmembrane region" description="Helical" evidence="1">
    <location>
        <begin position="37"/>
        <end position="58"/>
    </location>
</feature>